<dbReference type="Proteomes" id="UP000750711">
    <property type="component" value="Unassembled WGS sequence"/>
</dbReference>
<accession>A0A9P8RR41</accession>
<dbReference type="GO" id="GO:0005829">
    <property type="term" value="C:cytosol"/>
    <property type="evidence" value="ECO:0007669"/>
    <property type="project" value="TreeGrafter"/>
</dbReference>
<feature type="region of interest" description="Disordered" evidence="2">
    <location>
        <begin position="251"/>
        <end position="308"/>
    </location>
</feature>
<dbReference type="InterPro" id="IPR000648">
    <property type="entry name" value="Oxysterol-bd"/>
</dbReference>
<dbReference type="SUPFAM" id="SSF144000">
    <property type="entry name" value="Oxysterol-binding protein-like"/>
    <property type="match status" value="1"/>
</dbReference>
<dbReference type="Gene3D" id="2.40.160.120">
    <property type="match status" value="1"/>
</dbReference>
<comment type="similarity">
    <text evidence="1">Belongs to the OSBP family.</text>
</comment>
<evidence type="ECO:0000313" key="3">
    <source>
        <dbReference type="EMBL" id="KAH0562193.1"/>
    </source>
</evidence>
<dbReference type="PANTHER" id="PTHR10972:SF102">
    <property type="entry name" value="OXYSTEROL-BINDING PROTEIN"/>
    <property type="match status" value="1"/>
</dbReference>
<evidence type="ECO:0000256" key="2">
    <source>
        <dbReference type="SAM" id="MobiDB-lite"/>
    </source>
</evidence>
<sequence length="308" mass="34853">MYARGILFGKMKYELGDHSFVRCPENNLVADIEFKTKGYFGGTYNAIGGVIRNEQTQEALYELSGMWNEGMFIRDIKFVSLHQTGQKELLFDATHAKPTPPLVRIKDEQDERESQRLWSKVIAALKERNHDAATEEKSRIEDRQRVETATRAADGIEWKPSLFRPVHGGPGGSEEGDEDLDWILNTTIDGGTPEEQTKQILSITAIVQGQKSVQRFEIPTRESLEISRKSYDAGRHDDHEDEIGDLIDFSDDEPTQQHSLAREPLNTYQKELAQDLPSGTTRGDAALKKDTETDEFDEFVDAEDGLAY</sequence>
<dbReference type="GO" id="GO:0032541">
    <property type="term" value="C:cortical endoplasmic reticulum"/>
    <property type="evidence" value="ECO:0007669"/>
    <property type="project" value="TreeGrafter"/>
</dbReference>
<comment type="caution">
    <text evidence="3">The sequence shown here is derived from an EMBL/GenBank/DDBJ whole genome shotgun (WGS) entry which is preliminary data.</text>
</comment>
<evidence type="ECO:0000256" key="1">
    <source>
        <dbReference type="ARBA" id="ARBA00008842"/>
    </source>
</evidence>
<dbReference type="InterPro" id="IPR037239">
    <property type="entry name" value="OSBP_sf"/>
</dbReference>
<reference evidence="3" key="1">
    <citation type="submission" date="2021-03" db="EMBL/GenBank/DDBJ databases">
        <title>Comparative genomics and phylogenomic investigation of the class Geoglossomycetes provide insights into ecological specialization and systematics.</title>
        <authorList>
            <person name="Melie T."/>
            <person name="Pirro S."/>
            <person name="Miller A.N."/>
            <person name="Quandt A."/>
        </authorList>
    </citation>
    <scope>NUCLEOTIDE SEQUENCE</scope>
    <source>
        <strain evidence="3">CAQ_001_2017</strain>
    </source>
</reference>
<dbReference type="Gene3D" id="3.30.70.3490">
    <property type="match status" value="1"/>
</dbReference>
<dbReference type="PANTHER" id="PTHR10972">
    <property type="entry name" value="OXYSTEROL-BINDING PROTEIN-RELATED"/>
    <property type="match status" value="1"/>
</dbReference>
<keyword evidence="4" id="KW-1185">Reference proteome</keyword>
<proteinExistence type="inferred from homology"/>
<feature type="compositionally biased region" description="Acidic residues" evidence="2">
    <location>
        <begin position="292"/>
        <end position="308"/>
    </location>
</feature>
<dbReference type="AlphaFoldDB" id="A0A9P8RR41"/>
<dbReference type="GO" id="GO:0016020">
    <property type="term" value="C:membrane"/>
    <property type="evidence" value="ECO:0007669"/>
    <property type="project" value="TreeGrafter"/>
</dbReference>
<gene>
    <name evidence="3" type="ORF">GP486_003115</name>
</gene>
<protein>
    <recommendedName>
        <fullName evidence="5">Oxysterol-binding protein</fullName>
    </recommendedName>
</protein>
<name>A0A9P8RR41_9PEZI</name>
<dbReference type="GO" id="GO:0032934">
    <property type="term" value="F:sterol binding"/>
    <property type="evidence" value="ECO:0007669"/>
    <property type="project" value="TreeGrafter"/>
</dbReference>
<evidence type="ECO:0000313" key="4">
    <source>
        <dbReference type="Proteomes" id="UP000750711"/>
    </source>
</evidence>
<evidence type="ECO:0008006" key="5">
    <source>
        <dbReference type="Google" id="ProtNLM"/>
    </source>
</evidence>
<dbReference type="EMBL" id="JAGHQM010000394">
    <property type="protein sequence ID" value="KAH0562193.1"/>
    <property type="molecule type" value="Genomic_DNA"/>
</dbReference>
<dbReference type="Pfam" id="PF01237">
    <property type="entry name" value="Oxysterol_BP"/>
    <property type="match status" value="1"/>
</dbReference>
<organism evidence="3 4">
    <name type="scientific">Trichoglossum hirsutum</name>
    <dbReference type="NCBI Taxonomy" id="265104"/>
    <lineage>
        <taxon>Eukaryota</taxon>
        <taxon>Fungi</taxon>
        <taxon>Dikarya</taxon>
        <taxon>Ascomycota</taxon>
        <taxon>Pezizomycotina</taxon>
        <taxon>Geoglossomycetes</taxon>
        <taxon>Geoglossales</taxon>
        <taxon>Geoglossaceae</taxon>
        <taxon>Trichoglossum</taxon>
    </lineage>
</organism>